<dbReference type="InterPro" id="IPR003313">
    <property type="entry name" value="AraC-bd"/>
</dbReference>
<dbReference type="PANTHER" id="PTHR43280">
    <property type="entry name" value="ARAC-FAMILY TRANSCRIPTIONAL REGULATOR"/>
    <property type="match status" value="1"/>
</dbReference>
<dbReference type="Pfam" id="PF12833">
    <property type="entry name" value="HTH_18"/>
    <property type="match status" value="1"/>
</dbReference>
<evidence type="ECO:0000256" key="2">
    <source>
        <dbReference type="ARBA" id="ARBA00023125"/>
    </source>
</evidence>
<reference evidence="5 6" key="1">
    <citation type="submission" date="2023-09" db="EMBL/GenBank/DDBJ databases">
        <authorList>
            <person name="Rey-Velasco X."/>
        </authorList>
    </citation>
    <scope>NUCLEOTIDE SEQUENCE [LARGE SCALE GENOMIC DNA]</scope>
    <source>
        <strain evidence="5 6">P007</strain>
    </source>
</reference>
<dbReference type="InterPro" id="IPR009057">
    <property type="entry name" value="Homeodomain-like_sf"/>
</dbReference>
<dbReference type="PANTHER" id="PTHR43280:SF32">
    <property type="entry name" value="TRANSCRIPTIONAL REGULATORY PROTEIN"/>
    <property type="match status" value="1"/>
</dbReference>
<dbReference type="Gene3D" id="1.10.10.60">
    <property type="entry name" value="Homeodomain-like"/>
    <property type="match status" value="1"/>
</dbReference>
<evidence type="ECO:0000313" key="5">
    <source>
        <dbReference type="EMBL" id="MDT0621543.1"/>
    </source>
</evidence>
<proteinExistence type="predicted"/>
<accession>A0ABU3BHD5</accession>
<dbReference type="Proteomes" id="UP001250662">
    <property type="component" value="Unassembled WGS sequence"/>
</dbReference>
<keyword evidence="3" id="KW-0804">Transcription</keyword>
<dbReference type="SUPFAM" id="SSF51215">
    <property type="entry name" value="Regulatory protein AraC"/>
    <property type="match status" value="1"/>
</dbReference>
<evidence type="ECO:0000259" key="4">
    <source>
        <dbReference type="PROSITE" id="PS01124"/>
    </source>
</evidence>
<dbReference type="InterPro" id="IPR037923">
    <property type="entry name" value="HTH-like"/>
</dbReference>
<evidence type="ECO:0000313" key="6">
    <source>
        <dbReference type="Proteomes" id="UP001250662"/>
    </source>
</evidence>
<feature type="domain" description="HTH araC/xylS-type" evidence="4">
    <location>
        <begin position="193"/>
        <end position="291"/>
    </location>
</feature>
<dbReference type="SMART" id="SM00342">
    <property type="entry name" value="HTH_ARAC"/>
    <property type="match status" value="1"/>
</dbReference>
<evidence type="ECO:0000256" key="3">
    <source>
        <dbReference type="ARBA" id="ARBA00023163"/>
    </source>
</evidence>
<dbReference type="InterPro" id="IPR018060">
    <property type="entry name" value="HTH_AraC"/>
</dbReference>
<keyword evidence="2" id="KW-0238">DNA-binding</keyword>
<evidence type="ECO:0000256" key="1">
    <source>
        <dbReference type="ARBA" id="ARBA00023015"/>
    </source>
</evidence>
<keyword evidence="1" id="KW-0805">Transcription regulation</keyword>
<keyword evidence="6" id="KW-1185">Reference proteome</keyword>
<dbReference type="SUPFAM" id="SSF46689">
    <property type="entry name" value="Homeodomain-like"/>
    <property type="match status" value="1"/>
</dbReference>
<name>A0ABU3BHD5_9FLAO</name>
<protein>
    <submittedName>
        <fullName evidence="5">Helix-turn-helix transcriptional regulator</fullName>
    </submittedName>
</protein>
<organism evidence="5 6">
    <name type="scientific">Croceitalea vernalis</name>
    <dbReference type="NCBI Taxonomy" id="3075599"/>
    <lineage>
        <taxon>Bacteria</taxon>
        <taxon>Pseudomonadati</taxon>
        <taxon>Bacteroidota</taxon>
        <taxon>Flavobacteriia</taxon>
        <taxon>Flavobacteriales</taxon>
        <taxon>Flavobacteriaceae</taxon>
        <taxon>Croceitalea</taxon>
    </lineage>
</organism>
<dbReference type="RefSeq" id="WP_311385168.1">
    <property type="nucleotide sequence ID" value="NZ_JAVRHU010000002.1"/>
</dbReference>
<comment type="caution">
    <text evidence="5">The sequence shown here is derived from an EMBL/GenBank/DDBJ whole genome shotgun (WGS) entry which is preliminary data.</text>
</comment>
<gene>
    <name evidence="5" type="ORF">RM520_07895</name>
</gene>
<dbReference type="Pfam" id="PF02311">
    <property type="entry name" value="AraC_binding"/>
    <property type="match status" value="1"/>
</dbReference>
<dbReference type="PROSITE" id="PS01124">
    <property type="entry name" value="HTH_ARAC_FAMILY_2"/>
    <property type="match status" value="1"/>
</dbReference>
<sequence>MTNSLPKIAFKSSSKLDVEVMTLSDTYAKLSSIEDHNPFAAHKIEFYFIVVVTKGSYSHYVDFQFYNLSEGSVLFIAKNQVHHFTESMKNAEGVCIILNGHFFEQNYFSSKNINLNRLYNYHLESPIIHQEDIGEDNFIGVAHKLYYEYNFPNSFLKHDMLHALLHVLLLKAERAKETKSISTIKADWLNKFSTFKNMLQNDYVTTRNSREYASKLFISYKFLNDIVKKLTGKTVKAFIDDFVIVEIKRYLVSTSLSIKEISYKTGFEEPANMIKFFKKNTELTPLQFRKTL</sequence>
<dbReference type="EMBL" id="JAVRHU010000002">
    <property type="protein sequence ID" value="MDT0621543.1"/>
    <property type="molecule type" value="Genomic_DNA"/>
</dbReference>